<protein>
    <submittedName>
        <fullName evidence="1">Uncharacterized protein</fullName>
    </submittedName>
</protein>
<name>A0A6C0BBK3_9ZZZZ</name>
<accession>A0A6C0BBK3</accession>
<dbReference type="EMBL" id="MN739103">
    <property type="protein sequence ID" value="QHS88959.1"/>
    <property type="molecule type" value="Genomic_DNA"/>
</dbReference>
<sequence length="63" mass="7606">MTVRLSMKKMKYKKKISRNTRKKIFRNTRKRNGKNNKKIIKREKTPIERLMDDNIIDGDLGID</sequence>
<evidence type="ECO:0000313" key="1">
    <source>
        <dbReference type="EMBL" id="QHS88959.1"/>
    </source>
</evidence>
<reference evidence="1" key="1">
    <citation type="journal article" date="2020" name="Nature">
        <title>Giant virus diversity and host interactions through global metagenomics.</title>
        <authorList>
            <person name="Schulz F."/>
            <person name="Roux S."/>
            <person name="Paez-Espino D."/>
            <person name="Jungbluth S."/>
            <person name="Walsh D.A."/>
            <person name="Denef V.J."/>
            <person name="McMahon K.D."/>
            <person name="Konstantinidis K.T."/>
            <person name="Eloe-Fadrosh E.A."/>
            <person name="Kyrpides N.C."/>
            <person name="Woyke T."/>
        </authorList>
    </citation>
    <scope>NUCLEOTIDE SEQUENCE</scope>
    <source>
        <strain evidence="1">GVMAG-M-3300010158-59</strain>
    </source>
</reference>
<dbReference type="AlphaFoldDB" id="A0A6C0BBK3"/>
<proteinExistence type="predicted"/>
<organism evidence="1">
    <name type="scientific">viral metagenome</name>
    <dbReference type="NCBI Taxonomy" id="1070528"/>
    <lineage>
        <taxon>unclassified sequences</taxon>
        <taxon>metagenomes</taxon>
        <taxon>organismal metagenomes</taxon>
    </lineage>
</organism>